<comment type="caution">
    <text evidence="2">The sequence shown here is derived from an EMBL/GenBank/DDBJ whole genome shotgun (WGS) entry which is preliminary data.</text>
</comment>
<evidence type="ECO:0000313" key="3">
    <source>
        <dbReference type="Proteomes" id="UP001372338"/>
    </source>
</evidence>
<feature type="domain" description="RNB" evidence="1">
    <location>
        <begin position="14"/>
        <end position="182"/>
    </location>
</feature>
<sequence length="186" mass="21252">MDTHFVFYYRQIIRKDLIDLKVYAIDVDEADELQDGRIKVWIHVANPTRYVEPGSSLGRYLVEIQLYISKSLPVCFVFIYFMACKEAMRGGTSVFLPTATYPMFPENLAMRGMSLRQGDICNAVSVSIVLPVDECSVVNSVIKPTYTLTYESASELLHLNLEEEGELRILSEAAKLRLNWCRLQVL</sequence>
<dbReference type="SMART" id="SM00955">
    <property type="entry name" value="RNB"/>
    <property type="match status" value="1"/>
</dbReference>
<dbReference type="PANTHER" id="PTHR23355">
    <property type="entry name" value="RIBONUCLEASE"/>
    <property type="match status" value="1"/>
</dbReference>
<gene>
    <name evidence="2" type="ORF">RIF29_25631</name>
</gene>
<evidence type="ECO:0000259" key="1">
    <source>
        <dbReference type="SMART" id="SM00955"/>
    </source>
</evidence>
<dbReference type="InterPro" id="IPR001900">
    <property type="entry name" value="RNase_II/R"/>
</dbReference>
<proteinExistence type="predicted"/>
<keyword evidence="3" id="KW-1185">Reference proteome</keyword>
<dbReference type="GO" id="GO:0000932">
    <property type="term" value="C:P-body"/>
    <property type="evidence" value="ECO:0007669"/>
    <property type="project" value="TreeGrafter"/>
</dbReference>
<reference evidence="2 3" key="1">
    <citation type="submission" date="2024-01" db="EMBL/GenBank/DDBJ databases">
        <title>The genomes of 5 underutilized Papilionoideae crops provide insights into root nodulation and disease resistanc.</title>
        <authorList>
            <person name="Yuan L."/>
        </authorList>
    </citation>
    <scope>NUCLEOTIDE SEQUENCE [LARGE SCALE GENOMIC DNA]</scope>
    <source>
        <strain evidence="2">ZHUSHIDOU_FW_LH</strain>
        <tissue evidence="2">Leaf</tissue>
    </source>
</reference>
<dbReference type="AlphaFoldDB" id="A0AAN9I4D6"/>
<dbReference type="InterPro" id="IPR012340">
    <property type="entry name" value="NA-bd_OB-fold"/>
</dbReference>
<dbReference type="GO" id="GO:0006402">
    <property type="term" value="P:mRNA catabolic process"/>
    <property type="evidence" value="ECO:0007669"/>
    <property type="project" value="TreeGrafter"/>
</dbReference>
<accession>A0AAN9I4D6</accession>
<dbReference type="SUPFAM" id="SSF50249">
    <property type="entry name" value="Nucleic acid-binding proteins"/>
    <property type="match status" value="1"/>
</dbReference>
<name>A0AAN9I4D6_CROPI</name>
<organism evidence="2 3">
    <name type="scientific">Crotalaria pallida</name>
    <name type="common">Smooth rattlebox</name>
    <name type="synonym">Crotalaria striata</name>
    <dbReference type="NCBI Taxonomy" id="3830"/>
    <lineage>
        <taxon>Eukaryota</taxon>
        <taxon>Viridiplantae</taxon>
        <taxon>Streptophyta</taxon>
        <taxon>Embryophyta</taxon>
        <taxon>Tracheophyta</taxon>
        <taxon>Spermatophyta</taxon>
        <taxon>Magnoliopsida</taxon>
        <taxon>eudicotyledons</taxon>
        <taxon>Gunneridae</taxon>
        <taxon>Pentapetalae</taxon>
        <taxon>rosids</taxon>
        <taxon>fabids</taxon>
        <taxon>Fabales</taxon>
        <taxon>Fabaceae</taxon>
        <taxon>Papilionoideae</taxon>
        <taxon>50 kb inversion clade</taxon>
        <taxon>genistoids sensu lato</taxon>
        <taxon>core genistoids</taxon>
        <taxon>Crotalarieae</taxon>
        <taxon>Crotalaria</taxon>
    </lineage>
</organism>
<dbReference type="Pfam" id="PF00773">
    <property type="entry name" value="RNB"/>
    <property type="match status" value="1"/>
</dbReference>
<dbReference type="GO" id="GO:0000175">
    <property type="term" value="F:3'-5'-RNA exonuclease activity"/>
    <property type="evidence" value="ECO:0007669"/>
    <property type="project" value="TreeGrafter"/>
</dbReference>
<dbReference type="Proteomes" id="UP001372338">
    <property type="component" value="Unassembled WGS sequence"/>
</dbReference>
<dbReference type="GO" id="GO:0003723">
    <property type="term" value="F:RNA binding"/>
    <property type="evidence" value="ECO:0007669"/>
    <property type="project" value="InterPro"/>
</dbReference>
<dbReference type="InterPro" id="IPR050180">
    <property type="entry name" value="RNR_Ribonuclease"/>
</dbReference>
<protein>
    <recommendedName>
        <fullName evidence="1">RNB domain-containing protein</fullName>
    </recommendedName>
</protein>
<dbReference type="PANTHER" id="PTHR23355:SF42">
    <property type="entry name" value="RIBONUCLEASE II, CHLOROPLASTIC_MITOCHONDRIAL"/>
    <property type="match status" value="1"/>
</dbReference>
<dbReference type="EMBL" id="JAYWIO010000005">
    <property type="protein sequence ID" value="KAK7259976.1"/>
    <property type="molecule type" value="Genomic_DNA"/>
</dbReference>
<evidence type="ECO:0000313" key="2">
    <source>
        <dbReference type="EMBL" id="KAK7259976.1"/>
    </source>
</evidence>